<feature type="compositionally biased region" description="Gly residues" evidence="1">
    <location>
        <begin position="81"/>
        <end position="93"/>
    </location>
</feature>
<evidence type="ECO:0000256" key="1">
    <source>
        <dbReference type="SAM" id="MobiDB-lite"/>
    </source>
</evidence>
<dbReference type="EMBL" id="AP004801">
    <property type="protein sequence ID" value="BAD27973.1"/>
    <property type="molecule type" value="Genomic_DNA"/>
</dbReference>
<gene>
    <name evidence="2" type="primary">P0613F08.40</name>
</gene>
<accession>Q6ETP7</accession>
<reference evidence="3" key="1">
    <citation type="journal article" date="2005" name="Nature">
        <title>The map-based sequence of the rice genome.</title>
        <authorList>
            <consortium name="International rice genome sequencing project (IRGSP)"/>
            <person name="Matsumoto T."/>
            <person name="Wu J."/>
            <person name="Kanamori H."/>
            <person name="Katayose Y."/>
            <person name="Fujisawa M."/>
            <person name="Namiki N."/>
            <person name="Mizuno H."/>
            <person name="Yamamoto K."/>
            <person name="Antonio B.A."/>
            <person name="Baba T."/>
            <person name="Sakata K."/>
            <person name="Nagamura Y."/>
            <person name="Aoki H."/>
            <person name="Arikawa K."/>
            <person name="Arita K."/>
            <person name="Bito T."/>
            <person name="Chiden Y."/>
            <person name="Fujitsuka N."/>
            <person name="Fukunaka R."/>
            <person name="Hamada M."/>
            <person name="Harada C."/>
            <person name="Hayashi A."/>
            <person name="Hijishita S."/>
            <person name="Honda M."/>
            <person name="Hosokawa S."/>
            <person name="Ichikawa Y."/>
            <person name="Idonuma A."/>
            <person name="Iijima M."/>
            <person name="Ikeda M."/>
            <person name="Ikeno M."/>
            <person name="Ito K."/>
            <person name="Ito S."/>
            <person name="Ito T."/>
            <person name="Ito Y."/>
            <person name="Ito Y."/>
            <person name="Iwabuchi A."/>
            <person name="Kamiya K."/>
            <person name="Karasawa W."/>
            <person name="Kurita K."/>
            <person name="Katagiri S."/>
            <person name="Kikuta A."/>
            <person name="Kobayashi H."/>
            <person name="Kobayashi N."/>
            <person name="Machita K."/>
            <person name="Maehara T."/>
            <person name="Masukawa M."/>
            <person name="Mizubayashi T."/>
            <person name="Mukai Y."/>
            <person name="Nagasaki H."/>
            <person name="Nagata Y."/>
            <person name="Naito S."/>
            <person name="Nakashima M."/>
            <person name="Nakama Y."/>
            <person name="Nakamichi Y."/>
            <person name="Nakamura M."/>
            <person name="Meguro A."/>
            <person name="Negishi M."/>
            <person name="Ohta I."/>
            <person name="Ohta T."/>
            <person name="Okamoto M."/>
            <person name="Ono N."/>
            <person name="Saji S."/>
            <person name="Sakaguchi M."/>
            <person name="Sakai K."/>
            <person name="Shibata M."/>
            <person name="Shimokawa T."/>
            <person name="Song J."/>
            <person name="Takazaki Y."/>
            <person name="Terasawa K."/>
            <person name="Tsugane M."/>
            <person name="Tsuji K."/>
            <person name="Ueda S."/>
            <person name="Waki K."/>
            <person name="Yamagata H."/>
            <person name="Yamamoto M."/>
            <person name="Yamamoto S."/>
            <person name="Yamane H."/>
            <person name="Yoshiki S."/>
            <person name="Yoshihara R."/>
            <person name="Yukawa K."/>
            <person name="Zhong H."/>
            <person name="Yano M."/>
            <person name="Yuan Q."/>
            <person name="Ouyang S."/>
            <person name="Liu J."/>
            <person name="Jones K.M."/>
            <person name="Gansberger K."/>
            <person name="Moffat K."/>
            <person name="Hill J."/>
            <person name="Bera J."/>
            <person name="Fadrosh D."/>
            <person name="Jin S."/>
            <person name="Johri S."/>
            <person name="Kim M."/>
            <person name="Overton L."/>
            <person name="Reardon M."/>
            <person name="Tsitrin T."/>
            <person name="Vuong H."/>
            <person name="Weaver B."/>
            <person name="Ciecko A."/>
            <person name="Tallon L."/>
            <person name="Jackson J."/>
            <person name="Pai G."/>
            <person name="Aken S.V."/>
            <person name="Utterback T."/>
            <person name="Reidmuller S."/>
            <person name="Feldblyum T."/>
            <person name="Hsiao J."/>
            <person name="Zismann V."/>
            <person name="Iobst S."/>
            <person name="de Vazeille A.R."/>
            <person name="Buell C.R."/>
            <person name="Ying K."/>
            <person name="Li Y."/>
            <person name="Lu T."/>
            <person name="Huang Y."/>
            <person name="Zhao Q."/>
            <person name="Feng Q."/>
            <person name="Zhang L."/>
            <person name="Zhu J."/>
            <person name="Weng Q."/>
            <person name="Mu J."/>
            <person name="Lu Y."/>
            <person name="Fan D."/>
            <person name="Liu Y."/>
            <person name="Guan J."/>
            <person name="Zhang Y."/>
            <person name="Yu S."/>
            <person name="Liu X."/>
            <person name="Zhang Y."/>
            <person name="Hong G."/>
            <person name="Han B."/>
            <person name="Choisne N."/>
            <person name="Demange N."/>
            <person name="Orjeda G."/>
            <person name="Samain S."/>
            <person name="Cattolico L."/>
            <person name="Pelletier E."/>
            <person name="Couloux A."/>
            <person name="Segurens B."/>
            <person name="Wincker P."/>
            <person name="D'Hont A."/>
            <person name="Scarpelli C."/>
            <person name="Weissenbach J."/>
            <person name="Salanoubat M."/>
            <person name="Quetier F."/>
            <person name="Yu Y."/>
            <person name="Kim H.R."/>
            <person name="Rambo T."/>
            <person name="Currie J."/>
            <person name="Collura K."/>
            <person name="Luo M."/>
            <person name="Yang T."/>
            <person name="Ammiraju J.S.S."/>
            <person name="Engler F."/>
            <person name="Soderlund C."/>
            <person name="Wing R.A."/>
            <person name="Palmer L.E."/>
            <person name="de la Bastide M."/>
            <person name="Spiegel L."/>
            <person name="Nascimento L."/>
            <person name="Zutavern T."/>
            <person name="O'Shaughnessy A."/>
            <person name="Dike S."/>
            <person name="Dedhia N."/>
            <person name="Preston R."/>
            <person name="Balija V."/>
            <person name="McCombie W.R."/>
            <person name="Chow T."/>
            <person name="Chen H."/>
            <person name="Chung M."/>
            <person name="Chen C."/>
            <person name="Shaw J."/>
            <person name="Wu H."/>
            <person name="Hsiao K."/>
            <person name="Chao Y."/>
            <person name="Chu M."/>
            <person name="Cheng C."/>
            <person name="Hour A."/>
            <person name="Lee P."/>
            <person name="Lin S."/>
            <person name="Lin Y."/>
            <person name="Liou J."/>
            <person name="Liu S."/>
            <person name="Hsing Y."/>
            <person name="Raghuvanshi S."/>
            <person name="Mohanty A."/>
            <person name="Bharti A.K."/>
            <person name="Gaur A."/>
            <person name="Gupta V."/>
            <person name="Kumar D."/>
            <person name="Ravi V."/>
            <person name="Vij S."/>
            <person name="Kapur A."/>
            <person name="Khurana P."/>
            <person name="Khurana P."/>
            <person name="Khurana J.P."/>
            <person name="Tyagi A.K."/>
            <person name="Gaikwad K."/>
            <person name="Singh A."/>
            <person name="Dalal V."/>
            <person name="Srivastava S."/>
            <person name="Dixit A."/>
            <person name="Pal A.K."/>
            <person name="Ghazi I.A."/>
            <person name="Yadav M."/>
            <person name="Pandit A."/>
            <person name="Bhargava A."/>
            <person name="Sureshbabu K."/>
            <person name="Batra K."/>
            <person name="Sharma T.R."/>
            <person name="Mohapatra T."/>
            <person name="Singh N.K."/>
            <person name="Messing J."/>
            <person name="Nelson A.B."/>
            <person name="Fuks G."/>
            <person name="Kavchok S."/>
            <person name="Keizer G."/>
            <person name="Linton E."/>
            <person name="Llaca V."/>
            <person name="Song R."/>
            <person name="Tanyolac B."/>
            <person name="Young S."/>
            <person name="Ho-Il K."/>
            <person name="Hahn J.H."/>
            <person name="Sangsakoo G."/>
            <person name="Vanavichit A."/>
            <person name="de Mattos Luiz.A.T."/>
            <person name="Zimmer P.D."/>
            <person name="Malone G."/>
            <person name="Dellagostin O."/>
            <person name="de Oliveira A.C."/>
            <person name="Bevan M."/>
            <person name="Bancroft I."/>
            <person name="Minx P."/>
            <person name="Cordum H."/>
            <person name="Wilson R."/>
            <person name="Cheng Z."/>
            <person name="Jin W."/>
            <person name="Jiang J."/>
            <person name="Leong S.A."/>
            <person name="Iwama H."/>
            <person name="Gojobori T."/>
            <person name="Itoh T."/>
            <person name="Niimura Y."/>
            <person name="Fujii Y."/>
            <person name="Habara T."/>
            <person name="Sakai H."/>
            <person name="Sato Y."/>
            <person name="Wilson G."/>
            <person name="Kumar K."/>
            <person name="McCouch S."/>
            <person name="Juretic N."/>
            <person name="Hoen D."/>
            <person name="Wright S."/>
            <person name="Bruskiewich R."/>
            <person name="Bureau T."/>
            <person name="Miyao A."/>
            <person name="Hirochika H."/>
            <person name="Nishikawa T."/>
            <person name="Kadowaki K."/>
            <person name="Sugiura M."/>
            <person name="Burr B."/>
            <person name="Sasaki T."/>
        </authorList>
    </citation>
    <scope>NUCLEOTIDE SEQUENCE [LARGE SCALE GENOMIC DNA]</scope>
    <source>
        <strain evidence="3">cv. Nipponbare</strain>
    </source>
</reference>
<proteinExistence type="predicted"/>
<reference evidence="3" key="2">
    <citation type="journal article" date="2008" name="Nucleic Acids Res.">
        <title>The rice annotation project database (RAP-DB): 2008 update.</title>
        <authorList>
            <consortium name="The rice annotation project (RAP)"/>
        </authorList>
    </citation>
    <scope>GENOME REANNOTATION</scope>
    <source>
        <strain evidence="3">cv. Nipponbare</strain>
    </source>
</reference>
<feature type="compositionally biased region" description="Low complexity" evidence="1">
    <location>
        <begin position="70"/>
        <end position="80"/>
    </location>
</feature>
<protein>
    <submittedName>
        <fullName evidence="2">Uncharacterized protein</fullName>
    </submittedName>
</protein>
<evidence type="ECO:0000313" key="2">
    <source>
        <dbReference type="EMBL" id="BAD27973.1"/>
    </source>
</evidence>
<sequence>MNAFIFDIFEMLAKAALGQWGRGLSGHGRRPASSGRRLVAGLTSRQAMSPPPPQLDDREHREESSPRITEGGVVESEGASGDVGDGAGVGDGGDQLLPPGDSQLEKGGTRRALVVDERGVERALQRVAAVLAHEEGCGGTLSGEEELVRCLAPAPQPSHPLSPYRRERNWAHAAGVTEDFNRSTTQHPIIPCRTCS</sequence>
<dbReference type="Proteomes" id="UP000000763">
    <property type="component" value="Chromosome 2"/>
</dbReference>
<dbReference type="AlphaFoldDB" id="Q6ETP7"/>
<feature type="region of interest" description="Disordered" evidence="1">
    <location>
        <begin position="41"/>
        <end position="108"/>
    </location>
</feature>
<feature type="compositionally biased region" description="Basic and acidic residues" evidence="1">
    <location>
        <begin position="55"/>
        <end position="65"/>
    </location>
</feature>
<organism evidence="2 3">
    <name type="scientific">Oryza sativa subsp. japonica</name>
    <name type="common">Rice</name>
    <dbReference type="NCBI Taxonomy" id="39947"/>
    <lineage>
        <taxon>Eukaryota</taxon>
        <taxon>Viridiplantae</taxon>
        <taxon>Streptophyta</taxon>
        <taxon>Embryophyta</taxon>
        <taxon>Tracheophyta</taxon>
        <taxon>Spermatophyta</taxon>
        <taxon>Magnoliopsida</taxon>
        <taxon>Liliopsida</taxon>
        <taxon>Poales</taxon>
        <taxon>Poaceae</taxon>
        <taxon>BOP clade</taxon>
        <taxon>Oryzoideae</taxon>
        <taxon>Oryzeae</taxon>
        <taxon>Oryzinae</taxon>
        <taxon>Oryza</taxon>
        <taxon>Oryza sativa</taxon>
    </lineage>
</organism>
<evidence type="ECO:0000313" key="3">
    <source>
        <dbReference type="Proteomes" id="UP000000763"/>
    </source>
</evidence>
<name>Q6ETP7_ORYSJ</name>